<proteinExistence type="predicted"/>
<dbReference type="InterPro" id="IPR038765">
    <property type="entry name" value="Papain-like_cys_pep_sf"/>
</dbReference>
<evidence type="ECO:0000313" key="2">
    <source>
        <dbReference type="EMBL" id="MBK5897453.1"/>
    </source>
</evidence>
<comment type="caution">
    <text evidence="2">The sequence shown here is derived from an EMBL/GenBank/DDBJ whole genome shotgun (WGS) entry which is preliminary data.</text>
</comment>
<sequence length="214" mass="24942">MIKNFNKIISVAFCFILVTCFMILPIYANKRVSDVEQIFPKNEVNELLRDVQKMPIYTDYKGSRFFKMANRKKVYPSRKGVILVTADKFKDKLPLGHAAIIYNQYTVIEAEFPYVTTGNNDWNYTKKTCYGLNVKGTTLAQDNDVADWCYRQIGKRYNIDYFNTSTREEFYCSQLVWAGFKDVCGVNLNTPIFGDAIHPMELVKSNRTYIIYEK</sequence>
<keyword evidence="1" id="KW-0812">Transmembrane</keyword>
<dbReference type="InterPro" id="IPR024453">
    <property type="entry name" value="Peptidase_C92"/>
</dbReference>
<dbReference type="Proteomes" id="UP000604730">
    <property type="component" value="Unassembled WGS sequence"/>
</dbReference>
<evidence type="ECO:0008006" key="4">
    <source>
        <dbReference type="Google" id="ProtNLM"/>
    </source>
</evidence>
<name>A0ABS1IZX6_9FIRM</name>
<reference evidence="2 3" key="1">
    <citation type="submission" date="2021-01" db="EMBL/GenBank/DDBJ databases">
        <title>Isolation and description of Catonella massiliensis sp. nov., a novel Catonella species, isolated from a stable periodontitis subject.</title>
        <authorList>
            <person name="Antezack A."/>
            <person name="Boxberger M."/>
            <person name="La Scola B."/>
            <person name="Monnet-Corti V."/>
        </authorList>
    </citation>
    <scope>NUCLEOTIDE SEQUENCE [LARGE SCALE GENOMIC DNA]</scope>
    <source>
        <strain evidence="2 3">Marseille-Q4567</strain>
    </source>
</reference>
<dbReference type="Pfam" id="PF05708">
    <property type="entry name" value="Peptidase_C92"/>
    <property type="match status" value="1"/>
</dbReference>
<evidence type="ECO:0000256" key="1">
    <source>
        <dbReference type="SAM" id="Phobius"/>
    </source>
</evidence>
<keyword evidence="1" id="KW-1133">Transmembrane helix</keyword>
<keyword evidence="1" id="KW-0472">Membrane</keyword>
<dbReference type="SUPFAM" id="SSF54001">
    <property type="entry name" value="Cysteine proteinases"/>
    <property type="match status" value="1"/>
</dbReference>
<dbReference type="EMBL" id="JAEPRJ010000001">
    <property type="protein sequence ID" value="MBK5897453.1"/>
    <property type="molecule type" value="Genomic_DNA"/>
</dbReference>
<organism evidence="2 3">
    <name type="scientific">Catonella massiliensis</name>
    <dbReference type="NCBI Taxonomy" id="2799636"/>
    <lineage>
        <taxon>Bacteria</taxon>
        <taxon>Bacillati</taxon>
        <taxon>Bacillota</taxon>
        <taxon>Clostridia</taxon>
        <taxon>Lachnospirales</taxon>
        <taxon>Lachnospiraceae</taxon>
        <taxon>Catonella</taxon>
    </lineage>
</organism>
<evidence type="ECO:0000313" key="3">
    <source>
        <dbReference type="Proteomes" id="UP000604730"/>
    </source>
</evidence>
<gene>
    <name evidence="2" type="ORF">JJN12_06640</name>
</gene>
<keyword evidence="3" id="KW-1185">Reference proteome</keyword>
<protein>
    <recommendedName>
        <fullName evidence="4">Hydrolase</fullName>
    </recommendedName>
</protein>
<dbReference type="Gene3D" id="3.90.1720.10">
    <property type="entry name" value="endopeptidase domain like (from Nostoc punctiforme)"/>
    <property type="match status" value="1"/>
</dbReference>
<feature type="transmembrane region" description="Helical" evidence="1">
    <location>
        <begin position="7"/>
        <end position="28"/>
    </location>
</feature>
<dbReference type="RefSeq" id="WP_208428933.1">
    <property type="nucleotide sequence ID" value="NZ_JAEPRJ010000001.1"/>
</dbReference>
<accession>A0ABS1IZX6</accession>